<feature type="binding site" evidence="7">
    <location>
        <position position="150"/>
    </location>
    <ligand>
        <name>4-imidazolone-5-propanoate</name>
        <dbReference type="ChEBI" id="CHEBI:77893"/>
    </ligand>
</feature>
<name>A0A2T1NGU3_9FLAO</name>
<dbReference type="PANTHER" id="PTHR42752:SF1">
    <property type="entry name" value="IMIDAZOLONEPROPIONASE-RELATED"/>
    <property type="match status" value="1"/>
</dbReference>
<evidence type="ECO:0000313" key="9">
    <source>
        <dbReference type="EMBL" id="PSG92076.1"/>
    </source>
</evidence>
<dbReference type="Proteomes" id="UP000238430">
    <property type="component" value="Unassembled WGS sequence"/>
</dbReference>
<organism evidence="9 10">
    <name type="scientific">Mesoflavibacter zeaxanthinifaciens subsp. sabulilitoris</name>
    <dbReference type="NCBI Taxonomy" id="1520893"/>
    <lineage>
        <taxon>Bacteria</taxon>
        <taxon>Pseudomonadati</taxon>
        <taxon>Bacteroidota</taxon>
        <taxon>Flavobacteriia</taxon>
        <taxon>Flavobacteriales</taxon>
        <taxon>Flavobacteriaceae</taxon>
        <taxon>Mesoflavibacter</taxon>
    </lineage>
</organism>
<feature type="binding site" evidence="7">
    <location>
        <position position="80"/>
    </location>
    <ligand>
        <name>Fe(3+)</name>
        <dbReference type="ChEBI" id="CHEBI:29034"/>
    </ligand>
</feature>
<comment type="subcellular location">
    <subcellularLocation>
        <location evidence="7">Cytoplasm</location>
    </subcellularLocation>
</comment>
<dbReference type="SUPFAM" id="SSF51556">
    <property type="entry name" value="Metallo-dependent hydrolases"/>
    <property type="match status" value="1"/>
</dbReference>
<comment type="similarity">
    <text evidence="7">Belongs to the metallo-dependent hydrolases superfamily. HutI family.</text>
</comment>
<evidence type="ECO:0000256" key="7">
    <source>
        <dbReference type="HAMAP-Rule" id="MF_00372"/>
    </source>
</evidence>
<feature type="domain" description="Amidohydrolase-related" evidence="8">
    <location>
        <begin position="230"/>
        <end position="410"/>
    </location>
</feature>
<dbReference type="PANTHER" id="PTHR42752">
    <property type="entry name" value="IMIDAZOLONEPROPIONASE"/>
    <property type="match status" value="1"/>
</dbReference>
<gene>
    <name evidence="7" type="primary">hutI</name>
    <name evidence="9" type="ORF">C7H61_05725</name>
</gene>
<reference evidence="9 10" key="1">
    <citation type="submission" date="2018-03" db="EMBL/GenBank/DDBJ databases">
        <title>Mesoflavibacter sp. HG37 and Mesoflavibacter sp. HG96 sp.nov., two marine bacteria isolated from seawater of Western Pacific Ocean.</title>
        <authorList>
            <person name="Cheng H."/>
            <person name="Wu Y.-H."/>
            <person name="Guo L.-L."/>
            <person name="Xu X.-W."/>
        </authorList>
    </citation>
    <scope>NUCLEOTIDE SEQUENCE [LARGE SCALE GENOMIC DNA]</scope>
    <source>
        <strain evidence="9 10">KCTC 42117</strain>
    </source>
</reference>
<comment type="catalytic activity">
    <reaction evidence="7">
        <text>4-imidazolone-5-propanoate + H2O = N-formimidoyl-L-glutamate</text>
        <dbReference type="Rhea" id="RHEA:23660"/>
        <dbReference type="ChEBI" id="CHEBI:15377"/>
        <dbReference type="ChEBI" id="CHEBI:58928"/>
        <dbReference type="ChEBI" id="CHEBI:77893"/>
        <dbReference type="EC" id="3.5.2.7"/>
    </reaction>
</comment>
<keyword evidence="6 7" id="KW-0408">Iron</keyword>
<dbReference type="InterPro" id="IPR005920">
    <property type="entry name" value="HutI"/>
</dbReference>
<sequence>MSILITNIKSLLQVRENCPSFISGNDMKTLPTIENAYLLIENDTIVNYGPMEDASSIEAETTIDATGKFVLPTWCDSHTHIVYAGNRELEFVDRINGLTYEEIANRGGGILNSAKTLQNTSEEELYNQSIARVKTVMKLGTGALEIKSGYGLTPEAELKMLRVIKRIKKEFPVKVRATFLGAHALPQHYKNNKQGYLDEIINVMLPLIEKEQLADYIDIFCEKGYFDLDDTKQIIEAGKKHHMASKIHVNQFNAFGGVALAVENNALSVDHLEEMNDEDIEVLKGSNTMPVALPSCSYFLSIPYTPARKMIDAGLPLALATDYNPGSTPSGNMNFVVSTACIKMKMTPEEAINAATINGAYAMGIDKQYGSITRGKKANVIITKQIPSYYYLPYSFGENNIETVIINGQIIA</sequence>
<feature type="binding site" evidence="7">
    <location>
        <position position="248"/>
    </location>
    <ligand>
        <name>Zn(2+)</name>
        <dbReference type="ChEBI" id="CHEBI:29105"/>
    </ligand>
</feature>
<protein>
    <recommendedName>
        <fullName evidence="1 7">Imidazolonepropionase</fullName>
        <ecNumber evidence="1 7">3.5.2.7</ecNumber>
    </recommendedName>
    <alternativeName>
        <fullName evidence="7">Imidazolone-5-propionate hydrolase</fullName>
    </alternativeName>
</protein>
<keyword evidence="5 7" id="KW-0862">Zinc</keyword>
<dbReference type="EMBL" id="PXOT01000020">
    <property type="protein sequence ID" value="PSG92076.1"/>
    <property type="molecule type" value="Genomic_DNA"/>
</dbReference>
<keyword evidence="2 7" id="KW-0479">Metal-binding</keyword>
<dbReference type="CDD" id="cd01296">
    <property type="entry name" value="Imidazolone-5PH"/>
    <property type="match status" value="1"/>
</dbReference>
<dbReference type="FunFam" id="3.20.20.140:FF:000007">
    <property type="entry name" value="Imidazolonepropionase"/>
    <property type="match status" value="1"/>
</dbReference>
<dbReference type="InterPro" id="IPR006680">
    <property type="entry name" value="Amidohydro-rel"/>
</dbReference>
<evidence type="ECO:0000256" key="4">
    <source>
        <dbReference type="ARBA" id="ARBA00022808"/>
    </source>
</evidence>
<feature type="binding site" evidence="7">
    <location>
        <position position="251"/>
    </location>
    <ligand>
        <name>4-imidazolone-5-propanoate</name>
        <dbReference type="ChEBI" id="CHEBI:77893"/>
    </ligand>
</feature>
<dbReference type="GO" id="GO:0005737">
    <property type="term" value="C:cytoplasm"/>
    <property type="evidence" value="ECO:0007669"/>
    <property type="project" value="UniProtKB-SubCell"/>
</dbReference>
<dbReference type="GO" id="GO:0005506">
    <property type="term" value="F:iron ion binding"/>
    <property type="evidence" value="ECO:0007669"/>
    <property type="project" value="UniProtKB-UniRule"/>
</dbReference>
<dbReference type="SUPFAM" id="SSF51338">
    <property type="entry name" value="Composite domain of metallo-dependent hydrolases"/>
    <property type="match status" value="1"/>
</dbReference>
<keyword evidence="3 7" id="KW-0378">Hydrolase</keyword>
<feature type="binding site" evidence="7">
    <location>
        <position position="80"/>
    </location>
    <ligand>
        <name>Zn(2+)</name>
        <dbReference type="ChEBI" id="CHEBI:29105"/>
    </ligand>
</feature>
<dbReference type="GO" id="GO:0050480">
    <property type="term" value="F:imidazolonepropionase activity"/>
    <property type="evidence" value="ECO:0007669"/>
    <property type="project" value="UniProtKB-UniRule"/>
</dbReference>
<evidence type="ECO:0000259" key="8">
    <source>
        <dbReference type="Pfam" id="PF01979"/>
    </source>
</evidence>
<dbReference type="GO" id="GO:0019556">
    <property type="term" value="P:L-histidine catabolic process to glutamate and formamide"/>
    <property type="evidence" value="ECO:0007669"/>
    <property type="project" value="UniProtKB-UniRule"/>
</dbReference>
<dbReference type="InterPro" id="IPR032466">
    <property type="entry name" value="Metal_Hydrolase"/>
</dbReference>
<evidence type="ECO:0000256" key="5">
    <source>
        <dbReference type="ARBA" id="ARBA00022833"/>
    </source>
</evidence>
<feature type="binding site" evidence="7">
    <location>
        <position position="183"/>
    </location>
    <ligand>
        <name>4-imidazolone-5-propanoate</name>
        <dbReference type="ChEBI" id="CHEBI:77893"/>
    </ligand>
</feature>
<keyword evidence="7" id="KW-0963">Cytoplasm</keyword>
<dbReference type="OrthoDB" id="9776455at2"/>
<dbReference type="RefSeq" id="WP_106677963.1">
    <property type="nucleotide sequence ID" value="NZ_JACHWV010000001.1"/>
</dbReference>
<evidence type="ECO:0000256" key="1">
    <source>
        <dbReference type="ARBA" id="ARBA00012864"/>
    </source>
</evidence>
<dbReference type="AlphaFoldDB" id="A0A2T1NGU3"/>
<feature type="binding site" evidence="7">
    <location>
        <position position="248"/>
    </location>
    <ligand>
        <name>Fe(3+)</name>
        <dbReference type="ChEBI" id="CHEBI:29034"/>
    </ligand>
</feature>
<feature type="binding site" evidence="7">
    <location>
        <position position="327"/>
    </location>
    <ligand>
        <name>4-imidazolone-5-propanoate</name>
        <dbReference type="ChEBI" id="CHEBI:77893"/>
    </ligand>
</feature>
<dbReference type="Pfam" id="PF01979">
    <property type="entry name" value="Amidohydro_1"/>
    <property type="match status" value="1"/>
</dbReference>
<feature type="binding site" evidence="7">
    <location>
        <position position="326"/>
    </location>
    <ligand>
        <name>N-formimidoyl-L-glutamate</name>
        <dbReference type="ChEBI" id="CHEBI:58928"/>
    </ligand>
</feature>
<dbReference type="EC" id="3.5.2.7" evidence="1 7"/>
<evidence type="ECO:0000256" key="3">
    <source>
        <dbReference type="ARBA" id="ARBA00022801"/>
    </source>
</evidence>
<comment type="function">
    <text evidence="7">Catalyzes the hydrolytic cleavage of the carbon-nitrogen bond in imidazolone-5-propanoate to yield N-formimidoyl-L-glutamate. It is the third step in the universal histidine degradation pathway.</text>
</comment>
<evidence type="ECO:0000313" key="10">
    <source>
        <dbReference type="Proteomes" id="UP000238430"/>
    </source>
</evidence>
<feature type="binding site" evidence="7">
    <location>
        <position position="322"/>
    </location>
    <ligand>
        <name>Fe(3+)</name>
        <dbReference type="ChEBI" id="CHEBI:29034"/>
    </ligand>
</feature>
<feature type="binding site" evidence="7">
    <location>
        <position position="150"/>
    </location>
    <ligand>
        <name>N-formimidoyl-L-glutamate</name>
        <dbReference type="ChEBI" id="CHEBI:58928"/>
    </ligand>
</feature>
<dbReference type="NCBIfam" id="TIGR01224">
    <property type="entry name" value="hutI"/>
    <property type="match status" value="1"/>
</dbReference>
<dbReference type="Gene3D" id="2.30.40.10">
    <property type="entry name" value="Urease, subunit C, domain 1"/>
    <property type="match status" value="1"/>
</dbReference>
<accession>A0A2T1NGU3</accession>
<dbReference type="GO" id="GO:0008270">
    <property type="term" value="F:zinc ion binding"/>
    <property type="evidence" value="ECO:0007669"/>
    <property type="project" value="UniProtKB-UniRule"/>
</dbReference>
<dbReference type="Gene3D" id="3.20.20.140">
    <property type="entry name" value="Metal-dependent hydrolases"/>
    <property type="match status" value="1"/>
</dbReference>
<feature type="binding site" evidence="7">
    <location>
        <position position="78"/>
    </location>
    <ligand>
        <name>Fe(3+)</name>
        <dbReference type="ChEBI" id="CHEBI:29034"/>
    </ligand>
</feature>
<evidence type="ECO:0000256" key="6">
    <source>
        <dbReference type="ARBA" id="ARBA00023004"/>
    </source>
</evidence>
<dbReference type="UniPathway" id="UPA00379">
    <property type="reaction ID" value="UER00551"/>
</dbReference>
<feature type="binding site" evidence="7">
    <location>
        <position position="322"/>
    </location>
    <ligand>
        <name>Zn(2+)</name>
        <dbReference type="ChEBI" id="CHEBI:29105"/>
    </ligand>
</feature>
<comment type="pathway">
    <text evidence="7">Amino-acid degradation; L-histidine degradation into L-glutamate; N-formimidoyl-L-glutamate from L-histidine: step 3/3.</text>
</comment>
<comment type="caution">
    <text evidence="9">The sequence shown here is derived from an EMBL/GenBank/DDBJ whole genome shotgun (WGS) entry which is preliminary data.</text>
</comment>
<proteinExistence type="inferred from homology"/>
<feature type="binding site" evidence="7">
    <location>
        <position position="87"/>
    </location>
    <ligand>
        <name>4-imidazolone-5-propanoate</name>
        <dbReference type="ChEBI" id="CHEBI:77893"/>
    </ligand>
</feature>
<keyword evidence="4 7" id="KW-0369">Histidine metabolism</keyword>
<dbReference type="InterPro" id="IPR011059">
    <property type="entry name" value="Metal-dep_hydrolase_composite"/>
</dbReference>
<evidence type="ECO:0000256" key="2">
    <source>
        <dbReference type="ARBA" id="ARBA00022723"/>
    </source>
</evidence>
<comment type="cofactor">
    <cofactor evidence="7">
        <name>Zn(2+)</name>
        <dbReference type="ChEBI" id="CHEBI:29105"/>
    </cofactor>
    <cofactor evidence="7">
        <name>Fe(3+)</name>
        <dbReference type="ChEBI" id="CHEBI:29034"/>
    </cofactor>
    <text evidence="7">Binds 1 zinc or iron ion per subunit.</text>
</comment>
<feature type="binding site" evidence="7">
    <location>
        <position position="78"/>
    </location>
    <ligand>
        <name>Zn(2+)</name>
        <dbReference type="ChEBI" id="CHEBI:29105"/>
    </ligand>
</feature>
<keyword evidence="10" id="KW-1185">Reference proteome</keyword>
<feature type="binding site" evidence="7">
    <location>
        <position position="324"/>
    </location>
    <ligand>
        <name>N-formimidoyl-L-glutamate</name>
        <dbReference type="ChEBI" id="CHEBI:58928"/>
    </ligand>
</feature>
<dbReference type="GO" id="GO:0019557">
    <property type="term" value="P:L-histidine catabolic process to glutamate and formate"/>
    <property type="evidence" value="ECO:0007669"/>
    <property type="project" value="UniProtKB-UniPathway"/>
</dbReference>
<dbReference type="HAMAP" id="MF_00372">
    <property type="entry name" value="HutI"/>
    <property type="match status" value="1"/>
</dbReference>